<dbReference type="PANTHER" id="PTHR47947">
    <property type="entry name" value="CYTOCHROME P450 82C3-RELATED"/>
    <property type="match status" value="1"/>
</dbReference>
<dbReference type="InParanoid" id="A0A068VAZ9"/>
<dbReference type="AlphaFoldDB" id="A0A068VAZ9"/>
<accession>A0A068VAZ9</accession>
<dbReference type="Gramene" id="CDP17916">
    <property type="protein sequence ID" value="CDP17916"/>
    <property type="gene ID" value="GSCOC_T00004322001"/>
</dbReference>
<dbReference type="Proteomes" id="UP000295252">
    <property type="component" value="Unassembled WGS sequence"/>
</dbReference>
<evidence type="ECO:0000256" key="9">
    <source>
        <dbReference type="ARBA" id="ARBA00023033"/>
    </source>
</evidence>
<gene>
    <name evidence="11" type="ORF">GSCOC_T00004322001</name>
</gene>
<evidence type="ECO:0000256" key="8">
    <source>
        <dbReference type="ARBA" id="ARBA00023004"/>
    </source>
</evidence>
<keyword evidence="10" id="KW-0472">Membrane</keyword>
<reference evidence="12" key="1">
    <citation type="journal article" date="2014" name="Science">
        <title>The coffee genome provides insight into the convergent evolution of caffeine biosynthesis.</title>
        <authorList>
            <person name="Denoeud F."/>
            <person name="Carretero-Paulet L."/>
            <person name="Dereeper A."/>
            <person name="Droc G."/>
            <person name="Guyot R."/>
            <person name="Pietrella M."/>
            <person name="Zheng C."/>
            <person name="Alberti A."/>
            <person name="Anthony F."/>
            <person name="Aprea G."/>
            <person name="Aury J.M."/>
            <person name="Bento P."/>
            <person name="Bernard M."/>
            <person name="Bocs S."/>
            <person name="Campa C."/>
            <person name="Cenci A."/>
            <person name="Combes M.C."/>
            <person name="Crouzillat D."/>
            <person name="Da Silva C."/>
            <person name="Daddiego L."/>
            <person name="De Bellis F."/>
            <person name="Dussert S."/>
            <person name="Garsmeur O."/>
            <person name="Gayraud T."/>
            <person name="Guignon V."/>
            <person name="Jahn K."/>
            <person name="Jamilloux V."/>
            <person name="Joet T."/>
            <person name="Labadie K."/>
            <person name="Lan T."/>
            <person name="Leclercq J."/>
            <person name="Lepelley M."/>
            <person name="Leroy T."/>
            <person name="Li L.T."/>
            <person name="Librado P."/>
            <person name="Lopez L."/>
            <person name="Munoz A."/>
            <person name="Noel B."/>
            <person name="Pallavicini A."/>
            <person name="Perrotta G."/>
            <person name="Poncet V."/>
            <person name="Pot D."/>
            <person name="Priyono X."/>
            <person name="Rigoreau M."/>
            <person name="Rouard M."/>
            <person name="Rozas J."/>
            <person name="Tranchant-Dubreuil C."/>
            <person name="VanBuren R."/>
            <person name="Zhang Q."/>
            <person name="Andrade A.C."/>
            <person name="Argout X."/>
            <person name="Bertrand B."/>
            <person name="de Kochko A."/>
            <person name="Graziosi G."/>
            <person name="Henry R.J."/>
            <person name="Jayarama X."/>
            <person name="Ming R."/>
            <person name="Nagai C."/>
            <person name="Rounsley S."/>
            <person name="Sankoff D."/>
            <person name="Giuliano G."/>
            <person name="Albert V.A."/>
            <person name="Wincker P."/>
            <person name="Lashermes P."/>
        </authorList>
    </citation>
    <scope>NUCLEOTIDE SEQUENCE [LARGE SCALE GENOMIC DNA]</scope>
    <source>
        <strain evidence="12">cv. DH200-94</strain>
    </source>
</reference>
<dbReference type="InterPro" id="IPR001128">
    <property type="entry name" value="Cyt_P450"/>
</dbReference>
<dbReference type="GO" id="GO:0016020">
    <property type="term" value="C:membrane"/>
    <property type="evidence" value="ECO:0007669"/>
    <property type="project" value="UniProtKB-SubCell"/>
</dbReference>
<keyword evidence="4" id="KW-0812">Transmembrane</keyword>
<dbReference type="InterPro" id="IPR036396">
    <property type="entry name" value="Cyt_P450_sf"/>
</dbReference>
<dbReference type="PANTHER" id="PTHR47947:SF26">
    <property type="entry name" value="CYTOCHROME P450"/>
    <property type="match status" value="1"/>
</dbReference>
<dbReference type="SUPFAM" id="SSF48264">
    <property type="entry name" value="Cytochrome P450"/>
    <property type="match status" value="1"/>
</dbReference>
<keyword evidence="3" id="KW-0349">Heme</keyword>
<keyword evidence="8" id="KW-0408">Iron</keyword>
<keyword evidence="7" id="KW-0560">Oxidoreductase</keyword>
<organism evidence="11 12">
    <name type="scientific">Coffea canephora</name>
    <name type="common">Robusta coffee</name>
    <dbReference type="NCBI Taxonomy" id="49390"/>
    <lineage>
        <taxon>Eukaryota</taxon>
        <taxon>Viridiplantae</taxon>
        <taxon>Streptophyta</taxon>
        <taxon>Embryophyta</taxon>
        <taxon>Tracheophyta</taxon>
        <taxon>Spermatophyta</taxon>
        <taxon>Magnoliopsida</taxon>
        <taxon>eudicotyledons</taxon>
        <taxon>Gunneridae</taxon>
        <taxon>Pentapetalae</taxon>
        <taxon>asterids</taxon>
        <taxon>lamiids</taxon>
        <taxon>Gentianales</taxon>
        <taxon>Rubiaceae</taxon>
        <taxon>Ixoroideae</taxon>
        <taxon>Gardenieae complex</taxon>
        <taxon>Bertiereae - Coffeeae clade</taxon>
        <taxon>Coffeeae</taxon>
        <taxon>Coffea</taxon>
    </lineage>
</organism>
<evidence type="ECO:0000256" key="10">
    <source>
        <dbReference type="ARBA" id="ARBA00023136"/>
    </source>
</evidence>
<dbReference type="Pfam" id="PF00067">
    <property type="entry name" value="p450"/>
    <property type="match status" value="1"/>
</dbReference>
<dbReference type="GO" id="GO:0020037">
    <property type="term" value="F:heme binding"/>
    <property type="evidence" value="ECO:0007669"/>
    <property type="project" value="InterPro"/>
</dbReference>
<dbReference type="PhylomeDB" id="A0A068VAZ9"/>
<dbReference type="GO" id="GO:0004497">
    <property type="term" value="F:monooxygenase activity"/>
    <property type="evidence" value="ECO:0007669"/>
    <property type="project" value="UniProtKB-KW"/>
</dbReference>
<dbReference type="EMBL" id="HG739272">
    <property type="protein sequence ID" value="CDP17916.1"/>
    <property type="molecule type" value="Genomic_DNA"/>
</dbReference>
<keyword evidence="9" id="KW-0503">Monooxygenase</keyword>
<evidence type="ECO:0000313" key="11">
    <source>
        <dbReference type="EMBL" id="CDP17916.1"/>
    </source>
</evidence>
<keyword evidence="6" id="KW-1133">Transmembrane helix</keyword>
<evidence type="ECO:0000313" key="12">
    <source>
        <dbReference type="Proteomes" id="UP000295252"/>
    </source>
</evidence>
<dbReference type="STRING" id="49390.A0A068VAZ9"/>
<keyword evidence="5" id="KW-0479">Metal-binding</keyword>
<protein>
    <submittedName>
        <fullName evidence="11">DH200=94 genomic scaffold, scaffold_188</fullName>
    </submittedName>
</protein>
<dbReference type="GO" id="GO:0016705">
    <property type="term" value="F:oxidoreductase activity, acting on paired donors, with incorporation or reduction of molecular oxygen"/>
    <property type="evidence" value="ECO:0007669"/>
    <property type="project" value="InterPro"/>
</dbReference>
<evidence type="ECO:0000256" key="4">
    <source>
        <dbReference type="ARBA" id="ARBA00022692"/>
    </source>
</evidence>
<dbReference type="Gene3D" id="1.10.630.10">
    <property type="entry name" value="Cytochrome P450"/>
    <property type="match status" value="1"/>
</dbReference>
<keyword evidence="12" id="KW-1185">Reference proteome</keyword>
<dbReference type="GO" id="GO:0005506">
    <property type="term" value="F:iron ion binding"/>
    <property type="evidence" value="ECO:0007669"/>
    <property type="project" value="InterPro"/>
</dbReference>
<evidence type="ECO:0000256" key="1">
    <source>
        <dbReference type="ARBA" id="ARBA00001971"/>
    </source>
</evidence>
<comment type="cofactor">
    <cofactor evidence="1">
        <name>heme</name>
        <dbReference type="ChEBI" id="CHEBI:30413"/>
    </cofactor>
</comment>
<sequence>MEIICNQRQRRIQFNSPAQTTGAAATVLLHKQASKQAAEREERMIIIGNQMDYTDQIIKEIILVMLTAGTNTSSVTIEWALSLLLNHPESFDWKRISEKEIDLAERTRVSMPKAKPLEKT</sequence>
<dbReference type="InterPro" id="IPR050651">
    <property type="entry name" value="Plant_Cytochrome_P450_Monoox"/>
</dbReference>
<evidence type="ECO:0000256" key="2">
    <source>
        <dbReference type="ARBA" id="ARBA00004370"/>
    </source>
</evidence>
<evidence type="ECO:0000256" key="3">
    <source>
        <dbReference type="ARBA" id="ARBA00022617"/>
    </source>
</evidence>
<proteinExistence type="predicted"/>
<dbReference type="OrthoDB" id="2789670at2759"/>
<name>A0A068VAZ9_COFCA</name>
<evidence type="ECO:0000256" key="5">
    <source>
        <dbReference type="ARBA" id="ARBA00022723"/>
    </source>
</evidence>
<evidence type="ECO:0000256" key="6">
    <source>
        <dbReference type="ARBA" id="ARBA00022989"/>
    </source>
</evidence>
<comment type="subcellular location">
    <subcellularLocation>
        <location evidence="2">Membrane</location>
    </subcellularLocation>
</comment>
<evidence type="ECO:0000256" key="7">
    <source>
        <dbReference type="ARBA" id="ARBA00023002"/>
    </source>
</evidence>